<dbReference type="EMBL" id="CP012673">
    <property type="protein sequence ID" value="AUX48033.1"/>
    <property type="molecule type" value="Genomic_DNA"/>
</dbReference>
<dbReference type="SMART" id="SM00448">
    <property type="entry name" value="REC"/>
    <property type="match status" value="1"/>
</dbReference>
<dbReference type="GO" id="GO:0000156">
    <property type="term" value="F:phosphorelay response regulator activity"/>
    <property type="evidence" value="ECO:0007669"/>
    <property type="project" value="TreeGrafter"/>
</dbReference>
<evidence type="ECO:0000259" key="7">
    <source>
        <dbReference type="PROSITE" id="PS50110"/>
    </source>
</evidence>
<organism evidence="8 9">
    <name type="scientific">Sorangium cellulosum</name>
    <name type="common">Polyangium cellulosum</name>
    <dbReference type="NCBI Taxonomy" id="56"/>
    <lineage>
        <taxon>Bacteria</taxon>
        <taxon>Pseudomonadati</taxon>
        <taxon>Myxococcota</taxon>
        <taxon>Polyangia</taxon>
        <taxon>Polyangiales</taxon>
        <taxon>Polyangiaceae</taxon>
        <taxon>Sorangium</taxon>
    </lineage>
</organism>
<evidence type="ECO:0000256" key="3">
    <source>
        <dbReference type="ARBA" id="ARBA00023015"/>
    </source>
</evidence>
<accession>A0A2L0F917</accession>
<protein>
    <submittedName>
        <fullName evidence="8">Chemotaxis protein CheY</fullName>
    </submittedName>
</protein>
<evidence type="ECO:0000256" key="4">
    <source>
        <dbReference type="ARBA" id="ARBA00023125"/>
    </source>
</evidence>
<dbReference type="RefSeq" id="WP_104985948.1">
    <property type="nucleotide sequence ID" value="NZ_CP012673.1"/>
</dbReference>
<proteinExistence type="predicted"/>
<keyword evidence="2" id="KW-0902">Two-component regulatory system</keyword>
<dbReference type="InterPro" id="IPR011006">
    <property type="entry name" value="CheY-like_superfamily"/>
</dbReference>
<evidence type="ECO:0000313" key="8">
    <source>
        <dbReference type="EMBL" id="AUX48033.1"/>
    </source>
</evidence>
<dbReference type="GO" id="GO:0005829">
    <property type="term" value="C:cytosol"/>
    <property type="evidence" value="ECO:0007669"/>
    <property type="project" value="TreeGrafter"/>
</dbReference>
<dbReference type="SUPFAM" id="SSF52172">
    <property type="entry name" value="CheY-like"/>
    <property type="match status" value="1"/>
</dbReference>
<dbReference type="SUPFAM" id="SSF46689">
    <property type="entry name" value="Homeodomain-like"/>
    <property type="match status" value="1"/>
</dbReference>
<dbReference type="OrthoDB" id="9788090at2"/>
<keyword evidence="1 6" id="KW-0597">Phosphoprotein</keyword>
<dbReference type="InterPro" id="IPR039420">
    <property type="entry name" value="WalR-like"/>
</dbReference>
<evidence type="ECO:0000256" key="5">
    <source>
        <dbReference type="ARBA" id="ARBA00023163"/>
    </source>
</evidence>
<keyword evidence="3" id="KW-0805">Transcription regulation</keyword>
<dbReference type="AlphaFoldDB" id="A0A2L0F917"/>
<dbReference type="InterPro" id="IPR009057">
    <property type="entry name" value="Homeodomain-like_sf"/>
</dbReference>
<evidence type="ECO:0000256" key="2">
    <source>
        <dbReference type="ARBA" id="ARBA00023012"/>
    </source>
</evidence>
<evidence type="ECO:0000313" key="9">
    <source>
        <dbReference type="Proteomes" id="UP000238348"/>
    </source>
</evidence>
<feature type="modified residue" description="4-aspartylphosphate" evidence="6">
    <location>
        <position position="60"/>
    </location>
</feature>
<dbReference type="Proteomes" id="UP000238348">
    <property type="component" value="Chromosome"/>
</dbReference>
<evidence type="ECO:0000256" key="6">
    <source>
        <dbReference type="PROSITE-ProRule" id="PRU00169"/>
    </source>
</evidence>
<sequence>MSSAELTGDPTLLLVDDDAPFRCALGEALGKRGFAVALAGSAEEAAALARGQVFEYALIDVRMPGQSGIDLVGTLRSMDDGIRIVVFTGYGTIANAVAAIRAGAVDYLTKPVDAARCVQSLLGFAPAEGEGQGEDLPSLERVEWEYLQRVLADCEGNISEAARKLRMHRRSLQRKLSKRPPRS</sequence>
<dbReference type="PANTHER" id="PTHR48111">
    <property type="entry name" value="REGULATOR OF RPOS"/>
    <property type="match status" value="1"/>
</dbReference>
<reference evidence="8 9" key="1">
    <citation type="submission" date="2015-09" db="EMBL/GenBank/DDBJ databases">
        <title>Sorangium comparison.</title>
        <authorList>
            <person name="Zaburannyi N."/>
            <person name="Bunk B."/>
            <person name="Overmann J."/>
            <person name="Mueller R."/>
        </authorList>
    </citation>
    <scope>NUCLEOTIDE SEQUENCE [LARGE SCALE GENOMIC DNA]</scope>
    <source>
        <strain evidence="8 9">So ce26</strain>
    </source>
</reference>
<dbReference type="PANTHER" id="PTHR48111:SF1">
    <property type="entry name" value="TWO-COMPONENT RESPONSE REGULATOR ORR33"/>
    <property type="match status" value="1"/>
</dbReference>
<feature type="domain" description="Response regulatory" evidence="7">
    <location>
        <begin position="11"/>
        <end position="125"/>
    </location>
</feature>
<dbReference type="Gene3D" id="3.40.50.2300">
    <property type="match status" value="1"/>
</dbReference>
<dbReference type="Gene3D" id="1.10.10.60">
    <property type="entry name" value="Homeodomain-like"/>
    <property type="match status" value="1"/>
</dbReference>
<keyword evidence="5" id="KW-0804">Transcription</keyword>
<dbReference type="GO" id="GO:0032993">
    <property type="term" value="C:protein-DNA complex"/>
    <property type="evidence" value="ECO:0007669"/>
    <property type="project" value="TreeGrafter"/>
</dbReference>
<dbReference type="InterPro" id="IPR001789">
    <property type="entry name" value="Sig_transdc_resp-reg_receiver"/>
</dbReference>
<evidence type="ECO:0000256" key="1">
    <source>
        <dbReference type="ARBA" id="ARBA00022553"/>
    </source>
</evidence>
<keyword evidence="4" id="KW-0238">DNA-binding</keyword>
<name>A0A2L0F917_SORCE</name>
<dbReference type="PROSITE" id="PS50110">
    <property type="entry name" value="RESPONSE_REGULATORY"/>
    <property type="match status" value="1"/>
</dbReference>
<dbReference type="Pfam" id="PF02954">
    <property type="entry name" value="HTH_8"/>
    <property type="match status" value="1"/>
</dbReference>
<dbReference type="InterPro" id="IPR002197">
    <property type="entry name" value="HTH_Fis"/>
</dbReference>
<dbReference type="Pfam" id="PF00072">
    <property type="entry name" value="Response_reg"/>
    <property type="match status" value="1"/>
</dbReference>
<dbReference type="GO" id="GO:0006355">
    <property type="term" value="P:regulation of DNA-templated transcription"/>
    <property type="evidence" value="ECO:0007669"/>
    <property type="project" value="TreeGrafter"/>
</dbReference>
<gene>
    <name evidence="8" type="primary">cheY</name>
    <name evidence="8" type="ORF">SOCE26_095590</name>
</gene>
<dbReference type="GO" id="GO:0000976">
    <property type="term" value="F:transcription cis-regulatory region binding"/>
    <property type="evidence" value="ECO:0007669"/>
    <property type="project" value="TreeGrafter"/>
</dbReference>